<reference evidence="1" key="1">
    <citation type="journal article" date="2015" name="Nature">
        <title>Complex archaea that bridge the gap between prokaryotes and eukaryotes.</title>
        <authorList>
            <person name="Spang A."/>
            <person name="Saw J.H."/>
            <person name="Jorgensen S.L."/>
            <person name="Zaremba-Niedzwiedzka K."/>
            <person name="Martijn J."/>
            <person name="Lind A.E."/>
            <person name="van Eijk R."/>
            <person name="Schleper C."/>
            <person name="Guy L."/>
            <person name="Ettema T.J."/>
        </authorList>
    </citation>
    <scope>NUCLEOTIDE SEQUENCE</scope>
</reference>
<dbReference type="EMBL" id="LAZR01000774">
    <property type="protein sequence ID" value="KKN58155.1"/>
    <property type="molecule type" value="Genomic_DNA"/>
</dbReference>
<dbReference type="AlphaFoldDB" id="A0A0F9RNL4"/>
<organism evidence="1">
    <name type="scientific">marine sediment metagenome</name>
    <dbReference type="NCBI Taxonomy" id="412755"/>
    <lineage>
        <taxon>unclassified sequences</taxon>
        <taxon>metagenomes</taxon>
        <taxon>ecological metagenomes</taxon>
    </lineage>
</organism>
<sequence length="103" mass="11628">MVDIFDPLGVVAAVRRDIGRVVGALRLPKRTARRNVEQAEIARVLGVESKGIDPLTEMPMYHDPVTEDTFIGNDYDEARRRLIEIRIGFGHPAPVIPEKLRRV</sequence>
<comment type="caution">
    <text evidence="1">The sequence shown here is derived from an EMBL/GenBank/DDBJ whole genome shotgun (WGS) entry which is preliminary data.</text>
</comment>
<gene>
    <name evidence="1" type="ORF">LCGC14_0554950</name>
</gene>
<evidence type="ECO:0000313" key="1">
    <source>
        <dbReference type="EMBL" id="KKN58155.1"/>
    </source>
</evidence>
<accession>A0A0F9RNL4</accession>
<name>A0A0F9RNL4_9ZZZZ</name>
<protein>
    <submittedName>
        <fullName evidence="1">Uncharacterized protein</fullName>
    </submittedName>
</protein>
<proteinExistence type="predicted"/>